<evidence type="ECO:0000256" key="3">
    <source>
        <dbReference type="ARBA" id="ARBA00004953"/>
    </source>
</evidence>
<dbReference type="InterPro" id="IPR015421">
    <property type="entry name" value="PyrdxlP-dep_Trfase_major"/>
</dbReference>
<feature type="domain" description="Aminotransferase class I/classII large" evidence="10">
    <location>
        <begin position="22"/>
        <end position="352"/>
    </location>
</feature>
<dbReference type="GO" id="GO:0009236">
    <property type="term" value="P:cobalamin biosynthetic process"/>
    <property type="evidence" value="ECO:0007669"/>
    <property type="project" value="UniProtKB-UniPathway"/>
</dbReference>
<evidence type="ECO:0000256" key="4">
    <source>
        <dbReference type="ARBA" id="ARBA00012285"/>
    </source>
</evidence>
<accession>A0A1M6MTQ8</accession>
<dbReference type="Proteomes" id="UP000184082">
    <property type="component" value="Unassembled WGS sequence"/>
</dbReference>
<evidence type="ECO:0000256" key="8">
    <source>
        <dbReference type="ARBA" id="ARBA00029996"/>
    </source>
</evidence>
<comment type="catalytic activity">
    <reaction evidence="9">
        <text>O-phospho-L-threonine + H(+) = (R)-1-aminopropan-2-yl phosphate + CO2</text>
        <dbReference type="Rhea" id="RHEA:11492"/>
        <dbReference type="ChEBI" id="CHEBI:15378"/>
        <dbReference type="ChEBI" id="CHEBI:16526"/>
        <dbReference type="ChEBI" id="CHEBI:58563"/>
        <dbReference type="ChEBI" id="CHEBI:58675"/>
        <dbReference type="EC" id="4.1.1.81"/>
    </reaction>
</comment>
<dbReference type="Pfam" id="PF00155">
    <property type="entry name" value="Aminotran_1_2"/>
    <property type="match status" value="1"/>
</dbReference>
<evidence type="ECO:0000256" key="6">
    <source>
        <dbReference type="ARBA" id="ARBA00022898"/>
    </source>
</evidence>
<dbReference type="UniPathway" id="UPA00148"/>
<dbReference type="InterPro" id="IPR004839">
    <property type="entry name" value="Aminotransferase_I/II_large"/>
</dbReference>
<dbReference type="GO" id="GO:0048472">
    <property type="term" value="F:threonine-phosphate decarboxylase activity"/>
    <property type="evidence" value="ECO:0007669"/>
    <property type="project" value="UniProtKB-EC"/>
</dbReference>
<keyword evidence="6" id="KW-0663">Pyridoxal phosphate</keyword>
<organism evidence="11 12">
    <name type="scientific">Caminicella sporogenes DSM 14501</name>
    <dbReference type="NCBI Taxonomy" id="1121266"/>
    <lineage>
        <taxon>Bacteria</taxon>
        <taxon>Bacillati</taxon>
        <taxon>Bacillota</taxon>
        <taxon>Clostridia</taxon>
        <taxon>Peptostreptococcales</taxon>
        <taxon>Caminicellaceae</taxon>
        <taxon>Caminicella</taxon>
    </lineage>
</organism>
<dbReference type="AlphaFoldDB" id="A0A1M6MTQ8"/>
<dbReference type="Gene3D" id="3.40.640.10">
    <property type="entry name" value="Type I PLP-dependent aspartate aminotransferase-like (Major domain)"/>
    <property type="match status" value="1"/>
</dbReference>
<dbReference type="SUPFAM" id="SSF53383">
    <property type="entry name" value="PLP-dependent transferases"/>
    <property type="match status" value="1"/>
</dbReference>
<keyword evidence="5" id="KW-0169">Cobalamin biosynthesis</keyword>
<evidence type="ECO:0000313" key="11">
    <source>
        <dbReference type="EMBL" id="SHJ86861.1"/>
    </source>
</evidence>
<dbReference type="InterPro" id="IPR005860">
    <property type="entry name" value="CobD"/>
</dbReference>
<keyword evidence="12" id="KW-1185">Reference proteome</keyword>
<dbReference type="InterPro" id="IPR015424">
    <property type="entry name" value="PyrdxlP-dep_Trfase"/>
</dbReference>
<comment type="pathway">
    <text evidence="3">Cofactor biosynthesis; adenosylcobalamin biosynthesis.</text>
</comment>
<evidence type="ECO:0000313" key="12">
    <source>
        <dbReference type="Proteomes" id="UP000184082"/>
    </source>
</evidence>
<dbReference type="NCBIfam" id="TIGR01140">
    <property type="entry name" value="L_thr_O3P_dcar"/>
    <property type="match status" value="1"/>
</dbReference>
<proteinExistence type="predicted"/>
<dbReference type="Gene3D" id="3.90.1150.10">
    <property type="entry name" value="Aspartate Aminotransferase, domain 1"/>
    <property type="match status" value="1"/>
</dbReference>
<dbReference type="STRING" id="1121266.SAMN02745883_00637"/>
<evidence type="ECO:0000256" key="1">
    <source>
        <dbReference type="ARBA" id="ARBA00001933"/>
    </source>
</evidence>
<comment type="cofactor">
    <cofactor evidence="1">
        <name>pyridoxal 5'-phosphate</name>
        <dbReference type="ChEBI" id="CHEBI:597326"/>
    </cofactor>
</comment>
<dbReference type="GO" id="GO:0030170">
    <property type="term" value="F:pyridoxal phosphate binding"/>
    <property type="evidence" value="ECO:0007669"/>
    <property type="project" value="InterPro"/>
</dbReference>
<dbReference type="RefSeq" id="WP_072965938.1">
    <property type="nucleotide sequence ID" value="NZ_FRAJ01000005.1"/>
</dbReference>
<reference evidence="11 12" key="1">
    <citation type="submission" date="2016-11" db="EMBL/GenBank/DDBJ databases">
        <authorList>
            <person name="Jaros S."/>
            <person name="Januszkiewicz K."/>
            <person name="Wedrychowicz H."/>
        </authorList>
    </citation>
    <scope>NUCLEOTIDE SEQUENCE [LARGE SCALE GENOMIC DNA]</scope>
    <source>
        <strain evidence="11 12">DSM 14501</strain>
    </source>
</reference>
<evidence type="ECO:0000256" key="2">
    <source>
        <dbReference type="ARBA" id="ARBA00003444"/>
    </source>
</evidence>
<evidence type="ECO:0000259" key="10">
    <source>
        <dbReference type="Pfam" id="PF00155"/>
    </source>
</evidence>
<dbReference type="PANTHER" id="PTHR42885">
    <property type="entry name" value="HISTIDINOL-PHOSPHATE AMINOTRANSFERASE-RELATED"/>
    <property type="match status" value="1"/>
</dbReference>
<dbReference type="PANTHER" id="PTHR42885:SF1">
    <property type="entry name" value="THREONINE-PHOSPHATE DECARBOXYLASE"/>
    <property type="match status" value="1"/>
</dbReference>
<dbReference type="CDD" id="cd00609">
    <property type="entry name" value="AAT_like"/>
    <property type="match status" value="1"/>
</dbReference>
<name>A0A1M6MTQ8_9FIRM</name>
<dbReference type="InterPro" id="IPR015422">
    <property type="entry name" value="PyrdxlP-dep_Trfase_small"/>
</dbReference>
<gene>
    <name evidence="11" type="ORF">SAMN02745883_00637</name>
</gene>
<dbReference type="EC" id="4.1.1.81" evidence="4"/>
<dbReference type="EMBL" id="FRAJ01000005">
    <property type="protein sequence ID" value="SHJ86861.1"/>
    <property type="molecule type" value="Genomic_DNA"/>
</dbReference>
<evidence type="ECO:0000256" key="7">
    <source>
        <dbReference type="ARBA" id="ARBA00023239"/>
    </source>
</evidence>
<evidence type="ECO:0000256" key="9">
    <source>
        <dbReference type="ARBA" id="ARBA00048531"/>
    </source>
</evidence>
<protein>
    <recommendedName>
        <fullName evidence="4">threonine-phosphate decarboxylase</fullName>
        <ecNumber evidence="4">4.1.1.81</ecNumber>
    </recommendedName>
    <alternativeName>
        <fullName evidence="8">L-threonine-O-3-phosphate decarboxylase</fullName>
    </alternativeName>
</protein>
<keyword evidence="7" id="KW-0456">Lyase</keyword>
<evidence type="ECO:0000256" key="5">
    <source>
        <dbReference type="ARBA" id="ARBA00022573"/>
    </source>
</evidence>
<sequence>MKIKHGGNIYEIAKKHSKNIDEIIDFSANINPLGISKKLREAIIENIDIISKYPDPDYKELIKAIADYNFIDREYIIPANGATEIIFLMIEAIRPKKALLLAPTFLEYERALKKVGSEVIYFKLEEDKDFKVEPLSFINKITDDINLIILCNPNNPTGQIIEKENLIKILKKCKEENIYLMIDEAFIEFVDEEKLSMVNYVEKFDNLLIVKALTKFFAIPGLRLGYGIISNKILKEKIDSIAQPWTINSFASLAGKILLEDKDYIYKSKVLIKEERKYLLKSLNEFREIKIFNSKANYIFFKLLKEGINLREKLIEKNILIRQCDNYINLDKCYYRVAVKDRNSNKKLIKALREVLYEG</sequence>
<comment type="function">
    <text evidence="2">Decarboxylates L-threonine-O-3-phosphate to yield (R)-1-amino-2-propanol O-2-phosphate, the precursor for the linkage between the nucleotide loop and the corrin ring in cobalamin.</text>
</comment>